<dbReference type="KEGG" id="tim:GMBLW1_41960"/>
<dbReference type="PANTHER" id="PTHR11265">
    <property type="entry name" value="S-ADENOSYL-METHYLTRANSFERASE MRAW"/>
    <property type="match status" value="1"/>
</dbReference>
<evidence type="ECO:0000256" key="3">
    <source>
        <dbReference type="ARBA" id="ARBA00022603"/>
    </source>
</evidence>
<feature type="binding site" evidence="6">
    <location>
        <position position="112"/>
    </location>
    <ligand>
        <name>S-adenosyl-L-methionine</name>
        <dbReference type="ChEBI" id="CHEBI:59789"/>
    </ligand>
</feature>
<dbReference type="Gene3D" id="3.40.50.150">
    <property type="entry name" value="Vaccinia Virus protein VP39"/>
    <property type="match status" value="1"/>
</dbReference>
<evidence type="ECO:0000256" key="7">
    <source>
        <dbReference type="SAM" id="MobiDB-lite"/>
    </source>
</evidence>
<dbReference type="HAMAP" id="MF_01007">
    <property type="entry name" value="16SrRNA_methyltr_H"/>
    <property type="match status" value="1"/>
</dbReference>
<dbReference type="InterPro" id="IPR002903">
    <property type="entry name" value="RsmH"/>
</dbReference>
<dbReference type="InterPro" id="IPR029063">
    <property type="entry name" value="SAM-dependent_MTases_sf"/>
</dbReference>
<dbReference type="EC" id="2.1.1.199" evidence="6"/>
<feature type="compositionally biased region" description="Basic and acidic residues" evidence="7">
    <location>
        <begin position="301"/>
        <end position="315"/>
    </location>
</feature>
<dbReference type="GO" id="GO:0070475">
    <property type="term" value="P:rRNA base methylation"/>
    <property type="evidence" value="ECO:0007669"/>
    <property type="project" value="UniProtKB-UniRule"/>
</dbReference>
<dbReference type="Proteomes" id="UP000464378">
    <property type="component" value="Chromosome"/>
</dbReference>
<keyword evidence="4 6" id="KW-0808">Transferase</keyword>
<dbReference type="SUPFAM" id="SSF53335">
    <property type="entry name" value="S-adenosyl-L-methionine-dependent methyltransferases"/>
    <property type="match status" value="1"/>
</dbReference>
<feature type="binding site" evidence="6">
    <location>
        <position position="87"/>
    </location>
    <ligand>
        <name>S-adenosyl-L-methionine</name>
        <dbReference type="ChEBI" id="CHEBI:59789"/>
    </ligand>
</feature>
<comment type="subcellular location">
    <subcellularLocation>
        <location evidence="6">Cytoplasm</location>
    </subcellularLocation>
</comment>
<gene>
    <name evidence="6" type="primary">rsmH</name>
    <name evidence="8" type="ORF">GMBLW1_41960</name>
</gene>
<sequence length="336" mass="36790">MGEMGYSPANRIECVMNERGEAETPTVGESSSGVTPLRHVSVLMEATLAGLDPQPGEIWLDATVGAGGHSLRIAQAIAPTGRLIGIDQDERMLAGAKPRLAGLPVSLYIANFDQFPAVLERAGVSAVDGVLADLGFCSDQLDSAERGLSFRQDGPLDMRLSAELGETAADLVARLDERALADLFWEYGEERHSRRIARRIVERRTTTPIRTTSALADLVRSCVPRERRDHGRGGAGLDPATRVFQALRIAVNDELGALERLLAELPRWVKPGGRVGIISFHSLEDRRVKQAFRNGEIWQERTRKPIQADDAEMRQNSRSRSAKLRVAMRQPADSPG</sequence>
<comment type="catalytic activity">
    <reaction evidence="6">
        <text>cytidine(1402) in 16S rRNA + S-adenosyl-L-methionine = N(4)-methylcytidine(1402) in 16S rRNA + S-adenosyl-L-homocysteine + H(+)</text>
        <dbReference type="Rhea" id="RHEA:42928"/>
        <dbReference type="Rhea" id="RHEA-COMP:10286"/>
        <dbReference type="Rhea" id="RHEA-COMP:10287"/>
        <dbReference type="ChEBI" id="CHEBI:15378"/>
        <dbReference type="ChEBI" id="CHEBI:57856"/>
        <dbReference type="ChEBI" id="CHEBI:59789"/>
        <dbReference type="ChEBI" id="CHEBI:74506"/>
        <dbReference type="ChEBI" id="CHEBI:82748"/>
        <dbReference type="EC" id="2.1.1.199"/>
    </reaction>
</comment>
<keyword evidence="5 6" id="KW-0949">S-adenosyl-L-methionine</keyword>
<feature type="binding site" evidence="6">
    <location>
        <begin position="67"/>
        <end position="69"/>
    </location>
    <ligand>
        <name>S-adenosyl-L-methionine</name>
        <dbReference type="ChEBI" id="CHEBI:59789"/>
    </ligand>
</feature>
<dbReference type="GO" id="GO:0071424">
    <property type="term" value="F:rRNA (cytosine-N4-)-methyltransferase activity"/>
    <property type="evidence" value="ECO:0007669"/>
    <property type="project" value="UniProtKB-UniRule"/>
</dbReference>
<name>A0A6C2YUG4_9BACT</name>
<keyword evidence="2 6" id="KW-0698">rRNA processing</keyword>
<comment type="similarity">
    <text evidence="1 6">Belongs to the methyltransferase superfamily. RsmH family.</text>
</comment>
<keyword evidence="3 6" id="KW-0489">Methyltransferase</keyword>
<protein>
    <recommendedName>
        <fullName evidence="6">Ribosomal RNA small subunit methyltransferase H</fullName>
        <ecNumber evidence="6">2.1.1.199</ecNumber>
    </recommendedName>
    <alternativeName>
        <fullName evidence="6">16S rRNA m(4)C1402 methyltransferase</fullName>
    </alternativeName>
    <alternativeName>
        <fullName evidence="6">rRNA (cytosine-N(4)-)-methyltransferase RsmH</fullName>
    </alternativeName>
</protein>
<proteinExistence type="inferred from homology"/>
<dbReference type="SUPFAM" id="SSF81799">
    <property type="entry name" value="Putative methyltransferase TM0872, insert domain"/>
    <property type="match status" value="1"/>
</dbReference>
<dbReference type="InParanoid" id="A0A6C2YUG4"/>
<feature type="region of interest" description="Disordered" evidence="7">
    <location>
        <begin position="301"/>
        <end position="336"/>
    </location>
</feature>
<dbReference type="Gene3D" id="1.10.150.170">
    <property type="entry name" value="Putative methyltransferase TM0872, insert domain"/>
    <property type="match status" value="1"/>
</dbReference>
<dbReference type="EMBL" id="LR586016">
    <property type="protein sequence ID" value="VIP04997.1"/>
    <property type="molecule type" value="Genomic_DNA"/>
</dbReference>
<organism evidence="8">
    <name type="scientific">Tuwongella immobilis</name>
    <dbReference type="NCBI Taxonomy" id="692036"/>
    <lineage>
        <taxon>Bacteria</taxon>
        <taxon>Pseudomonadati</taxon>
        <taxon>Planctomycetota</taxon>
        <taxon>Planctomycetia</taxon>
        <taxon>Gemmatales</taxon>
        <taxon>Gemmataceae</taxon>
        <taxon>Tuwongella</taxon>
    </lineage>
</organism>
<feature type="binding site" evidence="6">
    <location>
        <position position="133"/>
    </location>
    <ligand>
        <name>S-adenosyl-L-methionine</name>
        <dbReference type="ChEBI" id="CHEBI:59789"/>
    </ligand>
</feature>
<dbReference type="PANTHER" id="PTHR11265:SF0">
    <property type="entry name" value="12S RRNA N4-METHYLCYTIDINE METHYLTRANSFERASE"/>
    <property type="match status" value="1"/>
</dbReference>
<evidence type="ECO:0000256" key="5">
    <source>
        <dbReference type="ARBA" id="ARBA00022691"/>
    </source>
</evidence>
<comment type="function">
    <text evidence="6">Specifically methylates the N4 position of cytidine in position 1402 (C1402) of 16S rRNA.</text>
</comment>
<evidence type="ECO:0000313" key="8">
    <source>
        <dbReference type="EMBL" id="VIP04997.1"/>
    </source>
</evidence>
<keyword evidence="9" id="KW-1185">Reference proteome</keyword>
<evidence type="ECO:0000256" key="2">
    <source>
        <dbReference type="ARBA" id="ARBA00022552"/>
    </source>
</evidence>
<evidence type="ECO:0000313" key="9">
    <source>
        <dbReference type="Proteomes" id="UP000464378"/>
    </source>
</evidence>
<keyword evidence="6" id="KW-0963">Cytoplasm</keyword>
<dbReference type="Pfam" id="PF01795">
    <property type="entry name" value="Methyltransf_5"/>
    <property type="match status" value="1"/>
</dbReference>
<evidence type="ECO:0000256" key="6">
    <source>
        <dbReference type="HAMAP-Rule" id="MF_01007"/>
    </source>
</evidence>
<dbReference type="PIRSF" id="PIRSF004486">
    <property type="entry name" value="MraW"/>
    <property type="match status" value="1"/>
</dbReference>
<evidence type="ECO:0000256" key="1">
    <source>
        <dbReference type="ARBA" id="ARBA00010396"/>
    </source>
</evidence>
<reference evidence="8" key="1">
    <citation type="submission" date="2019-04" db="EMBL/GenBank/DDBJ databases">
        <authorList>
            <consortium name="Science for Life Laboratories"/>
        </authorList>
    </citation>
    <scope>NUCLEOTIDE SEQUENCE</scope>
    <source>
        <strain evidence="8">MBLW1</strain>
    </source>
</reference>
<dbReference type="GO" id="GO:0005737">
    <property type="term" value="C:cytoplasm"/>
    <property type="evidence" value="ECO:0007669"/>
    <property type="project" value="UniProtKB-SubCell"/>
</dbReference>
<dbReference type="EMBL" id="LR593887">
    <property type="protein sequence ID" value="VTS07352.1"/>
    <property type="molecule type" value="Genomic_DNA"/>
</dbReference>
<dbReference type="NCBIfam" id="TIGR00006">
    <property type="entry name" value="16S rRNA (cytosine(1402)-N(4))-methyltransferase RsmH"/>
    <property type="match status" value="1"/>
</dbReference>
<dbReference type="AlphaFoldDB" id="A0A6C2YUG4"/>
<evidence type="ECO:0000256" key="4">
    <source>
        <dbReference type="ARBA" id="ARBA00022679"/>
    </source>
</evidence>
<accession>A0A6C2YUG4</accession>
<dbReference type="InterPro" id="IPR023397">
    <property type="entry name" value="SAM-dep_MeTrfase_MraW_recog"/>
</dbReference>
<feature type="binding site" evidence="6">
    <location>
        <position position="140"/>
    </location>
    <ligand>
        <name>S-adenosyl-L-methionine</name>
        <dbReference type="ChEBI" id="CHEBI:59789"/>
    </ligand>
</feature>